<protein>
    <recommendedName>
        <fullName evidence="1">CHRD domain-containing protein</fullName>
    </recommendedName>
</protein>
<accession>H6X3H7</accession>
<dbReference type="KEGG" id="vg:14012608"/>
<dbReference type="EMBL" id="JQ513383">
    <property type="protein sequence ID" value="AFA44293.1"/>
    <property type="molecule type" value="Genomic_DNA"/>
</dbReference>
<evidence type="ECO:0000259" key="1">
    <source>
        <dbReference type="PROSITE" id="PS50933"/>
    </source>
</evidence>
<dbReference type="Proteomes" id="UP000007524">
    <property type="component" value="Segment"/>
</dbReference>
<evidence type="ECO:0000313" key="2">
    <source>
        <dbReference type="EMBL" id="AFA44293.1"/>
    </source>
</evidence>
<dbReference type="RefSeq" id="YP_007007175.1">
    <property type="nucleotide sequence ID" value="NC_019526.1"/>
</dbReference>
<organism evidence="2 3">
    <name type="scientific">Klebsiella phage vB_KleM_RaK2</name>
    <dbReference type="NCBI Taxonomy" id="1147094"/>
    <lineage>
        <taxon>Viruses</taxon>
        <taxon>Duplodnaviria</taxon>
        <taxon>Heunggongvirae</taxon>
        <taxon>Uroviricota</taxon>
        <taxon>Caudoviricetes</taxon>
        <taxon>Alcyoneusvirus</taxon>
        <taxon>Alcyoneusvirus RaK2</taxon>
    </lineage>
</organism>
<feature type="domain" description="CHRD" evidence="1">
    <location>
        <begin position="1"/>
        <end position="37"/>
    </location>
</feature>
<dbReference type="InterPro" id="IPR010895">
    <property type="entry name" value="CHRD"/>
</dbReference>
<name>H6X3H7_9CAUD</name>
<dbReference type="GeneID" id="14012608"/>
<keyword evidence="3" id="KW-1185">Reference proteome</keyword>
<reference evidence="2 3" key="1">
    <citation type="journal article" date="2012" name="J. Virol.">
        <title>Genome of Klebsiella sp.-Infecting Bacteriophage vB_KleM_RaK2.</title>
        <authorList>
            <person name="Simoliunas E."/>
            <person name="Kaliniene L."/>
            <person name="Truncaite L."/>
            <person name="Klausa V."/>
            <person name="Zajanckauskaite A."/>
            <person name="Meskys R."/>
        </authorList>
    </citation>
    <scope>NUCLEOTIDE SEQUENCE [LARGE SCALE GENOMIC DNA]</scope>
</reference>
<dbReference type="PROSITE" id="PS50933">
    <property type="entry name" value="CHRD"/>
    <property type="match status" value="1"/>
</dbReference>
<gene>
    <name evidence="2" type="ORF">RaK2_00020</name>
</gene>
<evidence type="ECO:0000313" key="3">
    <source>
        <dbReference type="Proteomes" id="UP000007524"/>
    </source>
</evidence>
<proteinExistence type="predicted"/>
<sequence>MDENDLEILLANNLSIEISTEDDSYEDMDGNIVRRNHITVSILYKGKVISTDISTV</sequence>